<dbReference type="SUPFAM" id="SSF141673">
    <property type="entry name" value="MOSC N-terminal domain-like"/>
    <property type="match status" value="1"/>
</dbReference>
<dbReference type="GO" id="GO:0030170">
    <property type="term" value="F:pyridoxal phosphate binding"/>
    <property type="evidence" value="ECO:0007669"/>
    <property type="project" value="InterPro"/>
</dbReference>
<dbReference type="InterPro" id="IPR005302">
    <property type="entry name" value="MoCF_Sase_C"/>
</dbReference>
<evidence type="ECO:0000259" key="1">
    <source>
        <dbReference type="PROSITE" id="PS51340"/>
    </source>
</evidence>
<dbReference type="AlphaFoldDB" id="A0A1I7YZ76"/>
<name>A0A1I7YZ76_9BILA</name>
<dbReference type="WBParaSite" id="L893_g21234.t1">
    <property type="protein sequence ID" value="L893_g21234.t1"/>
    <property type="gene ID" value="L893_g21234"/>
</dbReference>
<dbReference type="PROSITE" id="PS51340">
    <property type="entry name" value="MOSC"/>
    <property type="match status" value="1"/>
</dbReference>
<reference evidence="3" key="1">
    <citation type="submission" date="2016-11" db="UniProtKB">
        <authorList>
            <consortium name="WormBaseParasite"/>
        </authorList>
    </citation>
    <scope>IDENTIFICATION</scope>
</reference>
<dbReference type="GO" id="GO:0030151">
    <property type="term" value="F:molybdenum ion binding"/>
    <property type="evidence" value="ECO:0007669"/>
    <property type="project" value="InterPro"/>
</dbReference>
<dbReference type="Proteomes" id="UP000095287">
    <property type="component" value="Unplaced"/>
</dbReference>
<dbReference type="Pfam" id="PF03476">
    <property type="entry name" value="MOSC_N"/>
    <property type="match status" value="1"/>
</dbReference>
<dbReference type="InterPro" id="IPR052716">
    <property type="entry name" value="MOSC_domain"/>
</dbReference>
<evidence type="ECO:0000313" key="2">
    <source>
        <dbReference type="Proteomes" id="UP000095287"/>
    </source>
</evidence>
<dbReference type="PANTHER" id="PTHR36930">
    <property type="entry name" value="METAL-SULFUR CLUSTER BIOSYNTHESIS PROTEINS YUAD-RELATED"/>
    <property type="match status" value="1"/>
</dbReference>
<organism evidence="2 3">
    <name type="scientific">Steinernema glaseri</name>
    <dbReference type="NCBI Taxonomy" id="37863"/>
    <lineage>
        <taxon>Eukaryota</taxon>
        <taxon>Metazoa</taxon>
        <taxon>Ecdysozoa</taxon>
        <taxon>Nematoda</taxon>
        <taxon>Chromadorea</taxon>
        <taxon>Rhabditida</taxon>
        <taxon>Tylenchina</taxon>
        <taxon>Panagrolaimomorpha</taxon>
        <taxon>Strongyloidoidea</taxon>
        <taxon>Steinernematidae</taxon>
        <taxon>Steinernema</taxon>
    </lineage>
</organism>
<proteinExistence type="predicted"/>
<dbReference type="PANTHER" id="PTHR36930:SF1">
    <property type="entry name" value="MOSC DOMAIN-CONTAINING PROTEIN"/>
    <property type="match status" value="1"/>
</dbReference>
<sequence length="350" mass="39982">MAMELFGRRDVKLGLAALSSALVAVPVYQYLRRQYFERTYPWVEVGKVEELFVYPIKSCKGNKVQKLQCGRLGASSGEDFDRYFLVVDADTNHFYTARQLPRLVLLEAHVESNILTIRTPEGKEINVELEFVVDNPIVRPATLFSKLRQDGLDCGDGVANFLTEYLELKDKPCRLLYFQEGYFSERRCQTSQNWWNNPVPKRDDETAFVDLAPYLAFSAASVEDVNKQLKSTTPEGPLVSSRNFRPNIVISGTPPYDEDRWLELRVGETEFVCYKPCTRCVLTTVDPDTGKKNSDVQPLKLLRQYRLAPEGKLRREFKQSPIFGVNMGIIKCGEISVGDVVYARYKPTPF</sequence>
<dbReference type="SUPFAM" id="SSF50800">
    <property type="entry name" value="PK beta-barrel domain-like"/>
    <property type="match status" value="1"/>
</dbReference>
<dbReference type="GO" id="GO:0003824">
    <property type="term" value="F:catalytic activity"/>
    <property type="evidence" value="ECO:0007669"/>
    <property type="project" value="InterPro"/>
</dbReference>
<dbReference type="InterPro" id="IPR011037">
    <property type="entry name" value="Pyrv_Knase-like_insert_dom_sf"/>
</dbReference>
<accession>A0A1I7YZ76</accession>
<protein>
    <submittedName>
        <fullName evidence="3">MOSC domain-containing protein</fullName>
    </submittedName>
</protein>
<dbReference type="Pfam" id="PF03473">
    <property type="entry name" value="MOSC"/>
    <property type="match status" value="1"/>
</dbReference>
<evidence type="ECO:0000313" key="3">
    <source>
        <dbReference type="WBParaSite" id="L893_g21234.t1"/>
    </source>
</evidence>
<dbReference type="InterPro" id="IPR005303">
    <property type="entry name" value="MOCOS_middle"/>
</dbReference>
<feature type="domain" description="MOSC" evidence="1">
    <location>
        <begin position="188"/>
        <end position="344"/>
    </location>
</feature>
<keyword evidence="2" id="KW-1185">Reference proteome</keyword>